<evidence type="ECO:0000313" key="1">
    <source>
        <dbReference type="EMBL" id="GGM57004.1"/>
    </source>
</evidence>
<dbReference type="InterPro" id="IPR043519">
    <property type="entry name" value="NT_sf"/>
</dbReference>
<protein>
    <recommendedName>
        <fullName evidence="3">GrpB family protein</fullName>
    </recommendedName>
</protein>
<organism evidence="1 2">
    <name type="scientific">Dactylosporangium sucinum</name>
    <dbReference type="NCBI Taxonomy" id="1424081"/>
    <lineage>
        <taxon>Bacteria</taxon>
        <taxon>Bacillati</taxon>
        <taxon>Actinomycetota</taxon>
        <taxon>Actinomycetes</taxon>
        <taxon>Micromonosporales</taxon>
        <taxon>Micromonosporaceae</taxon>
        <taxon>Dactylosporangium</taxon>
    </lineage>
</organism>
<reference evidence="1" key="2">
    <citation type="submission" date="2020-09" db="EMBL/GenBank/DDBJ databases">
        <authorList>
            <person name="Sun Q."/>
            <person name="Ohkuma M."/>
        </authorList>
    </citation>
    <scope>NUCLEOTIDE SEQUENCE</scope>
    <source>
        <strain evidence="1">JCM 19831</strain>
    </source>
</reference>
<evidence type="ECO:0008006" key="3">
    <source>
        <dbReference type="Google" id="ProtNLM"/>
    </source>
</evidence>
<dbReference type="PANTHER" id="PTHR34822:SF1">
    <property type="entry name" value="GRPB FAMILY PROTEIN"/>
    <property type="match status" value="1"/>
</dbReference>
<evidence type="ECO:0000313" key="2">
    <source>
        <dbReference type="Proteomes" id="UP000642070"/>
    </source>
</evidence>
<reference evidence="1" key="1">
    <citation type="journal article" date="2014" name="Int. J. Syst. Evol. Microbiol.">
        <title>Complete genome sequence of Corynebacterium casei LMG S-19264T (=DSM 44701T), isolated from a smear-ripened cheese.</title>
        <authorList>
            <consortium name="US DOE Joint Genome Institute (JGI-PGF)"/>
            <person name="Walter F."/>
            <person name="Albersmeier A."/>
            <person name="Kalinowski J."/>
            <person name="Ruckert C."/>
        </authorList>
    </citation>
    <scope>NUCLEOTIDE SEQUENCE</scope>
    <source>
        <strain evidence="1">JCM 19831</strain>
    </source>
</reference>
<keyword evidence="2" id="KW-1185">Reference proteome</keyword>
<dbReference type="RefSeq" id="WP_190254135.1">
    <property type="nucleotide sequence ID" value="NZ_BMPI01000039.1"/>
</dbReference>
<dbReference type="PANTHER" id="PTHR34822">
    <property type="entry name" value="GRPB DOMAIN PROTEIN (AFU_ORTHOLOGUE AFUA_1G01530)"/>
    <property type="match status" value="1"/>
</dbReference>
<sequence length="187" mass="20896">MTAEFAADFGGPLDLVDYDQGWPAKFAYYRDELADALGPAALRIEHIGSTAVPGLAAKNVIDILVIVPDEHDQAAYRPAVESTGMALASRDPAATWSFYRPSAPPRTRHVHVTSRGSSHERVQLLFVDFLRAHDLAVDAYAQVKRRLAIRFADDREGYTRAKTDFIFDMLDRAEQWADQCGWSVESR</sequence>
<proteinExistence type="predicted"/>
<gene>
    <name evidence="1" type="ORF">GCM10007977_068390</name>
</gene>
<accession>A0A917X169</accession>
<name>A0A917X169_9ACTN</name>
<dbReference type="EMBL" id="BMPI01000039">
    <property type="protein sequence ID" value="GGM57004.1"/>
    <property type="molecule type" value="Genomic_DNA"/>
</dbReference>
<dbReference type="Proteomes" id="UP000642070">
    <property type="component" value="Unassembled WGS sequence"/>
</dbReference>
<dbReference type="Gene3D" id="3.30.460.10">
    <property type="entry name" value="Beta Polymerase, domain 2"/>
    <property type="match status" value="1"/>
</dbReference>
<dbReference type="SUPFAM" id="SSF81301">
    <property type="entry name" value="Nucleotidyltransferase"/>
    <property type="match status" value="1"/>
</dbReference>
<dbReference type="InterPro" id="IPR007344">
    <property type="entry name" value="GrpB/CoaE"/>
</dbReference>
<dbReference type="Pfam" id="PF04229">
    <property type="entry name" value="GrpB"/>
    <property type="match status" value="1"/>
</dbReference>
<dbReference type="AlphaFoldDB" id="A0A917X169"/>
<comment type="caution">
    <text evidence="1">The sequence shown here is derived from an EMBL/GenBank/DDBJ whole genome shotgun (WGS) entry which is preliminary data.</text>
</comment>